<keyword evidence="2" id="KW-0732">Signal</keyword>
<reference evidence="3" key="1">
    <citation type="submission" date="2022-11" db="EMBL/GenBank/DDBJ databases">
        <title>Larsenimonas rhizosphaerae sp. nov., isolated from a tidal mudflat.</title>
        <authorList>
            <person name="Lee S.D."/>
            <person name="Kim I.S."/>
        </authorList>
    </citation>
    <scope>NUCLEOTIDE SEQUENCE</scope>
    <source>
        <strain evidence="3">GH2-1</strain>
    </source>
</reference>
<keyword evidence="4" id="KW-1185">Reference proteome</keyword>
<accession>A0AA42CUZ8</accession>
<dbReference type="Proteomes" id="UP001165678">
    <property type="component" value="Unassembled WGS sequence"/>
</dbReference>
<evidence type="ECO:0000256" key="2">
    <source>
        <dbReference type="SAM" id="SignalP"/>
    </source>
</evidence>
<proteinExistence type="predicted"/>
<organism evidence="3 4">
    <name type="scientific">Larsenimonas rhizosphaerae</name>
    <dbReference type="NCBI Taxonomy" id="2944682"/>
    <lineage>
        <taxon>Bacteria</taxon>
        <taxon>Pseudomonadati</taxon>
        <taxon>Pseudomonadota</taxon>
        <taxon>Gammaproteobacteria</taxon>
        <taxon>Oceanospirillales</taxon>
        <taxon>Halomonadaceae</taxon>
        <taxon>Larsenimonas</taxon>
    </lineage>
</organism>
<dbReference type="Gene3D" id="2.30.30.240">
    <property type="entry name" value="PRC-barrel domain"/>
    <property type="match status" value="1"/>
</dbReference>
<feature type="region of interest" description="Disordered" evidence="1">
    <location>
        <begin position="135"/>
        <end position="171"/>
    </location>
</feature>
<evidence type="ECO:0000313" key="3">
    <source>
        <dbReference type="EMBL" id="MCX2524914.1"/>
    </source>
</evidence>
<evidence type="ECO:0000313" key="4">
    <source>
        <dbReference type="Proteomes" id="UP001165678"/>
    </source>
</evidence>
<comment type="caution">
    <text evidence="3">The sequence shown here is derived from an EMBL/GenBank/DDBJ whole genome shotgun (WGS) entry which is preliminary data.</text>
</comment>
<dbReference type="AlphaFoldDB" id="A0AA42CUZ8"/>
<evidence type="ECO:0000256" key="1">
    <source>
        <dbReference type="SAM" id="MobiDB-lite"/>
    </source>
</evidence>
<feature type="signal peptide" evidence="2">
    <location>
        <begin position="1"/>
        <end position="26"/>
    </location>
</feature>
<dbReference type="InterPro" id="IPR011033">
    <property type="entry name" value="PRC_barrel-like_sf"/>
</dbReference>
<dbReference type="EMBL" id="JAPIVE010000003">
    <property type="protein sequence ID" value="MCX2524914.1"/>
    <property type="molecule type" value="Genomic_DNA"/>
</dbReference>
<sequence>MSHIKSAIAGTALLTAGVFMIPQAMAAQAATQGLYSADELMDAPVYLQSDPKNEAGEVENILLGDDMSVQAIVIETGDIGHDKNFVIEKGKFTVETTQDSSLEDTEYKVTVDLSEEQLNNQPEYTNDWWQDAKKQASTAWEKTKNGAESAWKNTREATSNLLDNASNAVDK</sequence>
<dbReference type="SUPFAM" id="SSF50346">
    <property type="entry name" value="PRC-barrel domain"/>
    <property type="match status" value="1"/>
</dbReference>
<name>A0AA42CUZ8_9GAMM</name>
<dbReference type="RefSeq" id="WP_250939024.1">
    <property type="nucleotide sequence ID" value="NZ_JAMLJK010000003.1"/>
</dbReference>
<feature type="chain" id="PRO_5041315252" evidence="2">
    <location>
        <begin position="27"/>
        <end position="171"/>
    </location>
</feature>
<feature type="compositionally biased region" description="Polar residues" evidence="1">
    <location>
        <begin position="156"/>
        <end position="171"/>
    </location>
</feature>
<protein>
    <submittedName>
        <fullName evidence="3">PRC-barrel domain containing protein</fullName>
    </submittedName>
</protein>
<gene>
    <name evidence="3" type="ORF">OQ287_11740</name>
</gene>